<sequence>MMTSRPPLWVAALDGDEAAEHQLPATKIADKARPSSPSSLFVHLCSGGGSGRLLARRFLQRRHKFQSDEHRTTTRAA</sequence>
<organism evidence="1 2">
    <name type="scientific">Helianthus annuus</name>
    <name type="common">Common sunflower</name>
    <dbReference type="NCBI Taxonomy" id="4232"/>
    <lineage>
        <taxon>Eukaryota</taxon>
        <taxon>Viridiplantae</taxon>
        <taxon>Streptophyta</taxon>
        <taxon>Embryophyta</taxon>
        <taxon>Tracheophyta</taxon>
        <taxon>Spermatophyta</taxon>
        <taxon>Magnoliopsida</taxon>
        <taxon>eudicotyledons</taxon>
        <taxon>Gunneridae</taxon>
        <taxon>Pentapetalae</taxon>
        <taxon>asterids</taxon>
        <taxon>campanulids</taxon>
        <taxon>Asterales</taxon>
        <taxon>Asteraceae</taxon>
        <taxon>Asteroideae</taxon>
        <taxon>Heliantheae alliance</taxon>
        <taxon>Heliantheae</taxon>
        <taxon>Helianthus</taxon>
    </lineage>
</organism>
<name>A0A251SZM0_HELAN</name>
<accession>A0A251SZM0</accession>
<evidence type="ECO:0000313" key="1">
    <source>
        <dbReference type="EMBL" id="OTG04315.1"/>
    </source>
</evidence>
<evidence type="ECO:0000313" key="2">
    <source>
        <dbReference type="Proteomes" id="UP000215914"/>
    </source>
</evidence>
<dbReference type="Proteomes" id="UP000215914">
    <property type="component" value="Chromosome 12"/>
</dbReference>
<dbReference type="AlphaFoldDB" id="A0A251SZM0"/>
<proteinExistence type="predicted"/>
<dbReference type="InParanoid" id="A0A251SZM0"/>
<dbReference type="EMBL" id="CM007901">
    <property type="protein sequence ID" value="OTG04315.1"/>
    <property type="molecule type" value="Genomic_DNA"/>
</dbReference>
<keyword evidence="2" id="KW-1185">Reference proteome</keyword>
<gene>
    <name evidence="1" type="ORF">HannXRQ_Chr12g0360891</name>
</gene>
<reference evidence="2" key="1">
    <citation type="journal article" date="2017" name="Nature">
        <title>The sunflower genome provides insights into oil metabolism, flowering and Asterid evolution.</title>
        <authorList>
            <person name="Badouin H."/>
            <person name="Gouzy J."/>
            <person name="Grassa C.J."/>
            <person name="Murat F."/>
            <person name="Staton S.E."/>
            <person name="Cottret L."/>
            <person name="Lelandais-Briere C."/>
            <person name="Owens G.L."/>
            <person name="Carrere S."/>
            <person name="Mayjonade B."/>
            <person name="Legrand L."/>
            <person name="Gill N."/>
            <person name="Kane N.C."/>
            <person name="Bowers J.E."/>
            <person name="Hubner S."/>
            <person name="Bellec A."/>
            <person name="Berard A."/>
            <person name="Berges H."/>
            <person name="Blanchet N."/>
            <person name="Boniface M.C."/>
            <person name="Brunel D."/>
            <person name="Catrice O."/>
            <person name="Chaidir N."/>
            <person name="Claudel C."/>
            <person name="Donnadieu C."/>
            <person name="Faraut T."/>
            <person name="Fievet G."/>
            <person name="Helmstetter N."/>
            <person name="King M."/>
            <person name="Knapp S.J."/>
            <person name="Lai Z."/>
            <person name="Le Paslier M.C."/>
            <person name="Lippi Y."/>
            <person name="Lorenzon L."/>
            <person name="Mandel J.R."/>
            <person name="Marage G."/>
            <person name="Marchand G."/>
            <person name="Marquand E."/>
            <person name="Bret-Mestries E."/>
            <person name="Morien E."/>
            <person name="Nambeesan S."/>
            <person name="Nguyen T."/>
            <person name="Pegot-Espagnet P."/>
            <person name="Pouilly N."/>
            <person name="Raftis F."/>
            <person name="Sallet E."/>
            <person name="Schiex T."/>
            <person name="Thomas J."/>
            <person name="Vandecasteele C."/>
            <person name="Vares D."/>
            <person name="Vear F."/>
            <person name="Vautrin S."/>
            <person name="Crespi M."/>
            <person name="Mangin B."/>
            <person name="Burke J.M."/>
            <person name="Salse J."/>
            <person name="Munos S."/>
            <person name="Vincourt P."/>
            <person name="Rieseberg L.H."/>
            <person name="Langlade N.B."/>
        </authorList>
    </citation>
    <scope>NUCLEOTIDE SEQUENCE [LARGE SCALE GENOMIC DNA]</scope>
    <source>
        <strain evidence="2">cv. SF193</strain>
    </source>
</reference>
<protein>
    <submittedName>
        <fullName evidence="1">Uncharacterized protein</fullName>
    </submittedName>
</protein>